<proteinExistence type="predicted"/>
<accession>A0A0W0FKV3</accession>
<evidence type="ECO:0000313" key="1">
    <source>
        <dbReference type="EMBL" id="KTB36921.1"/>
    </source>
</evidence>
<dbReference type="AlphaFoldDB" id="A0A0W0FKV3"/>
<dbReference type="Proteomes" id="UP000054988">
    <property type="component" value="Unassembled WGS sequence"/>
</dbReference>
<gene>
    <name evidence="1" type="ORF">WG66_10503</name>
</gene>
<sequence length="51" mass="5782">MNITPPSKPVLVKQEELFPDILDKTKEKAELRTMGIAILKEGNGRCKDTFH</sequence>
<evidence type="ECO:0000313" key="2">
    <source>
        <dbReference type="Proteomes" id="UP000054988"/>
    </source>
</evidence>
<dbReference type="EMBL" id="LATX01001876">
    <property type="protein sequence ID" value="KTB36921.1"/>
    <property type="molecule type" value="Genomic_DNA"/>
</dbReference>
<name>A0A0W0FKV3_MONRR</name>
<organism evidence="1 2">
    <name type="scientific">Moniliophthora roreri</name>
    <name type="common">Frosty pod rot fungus</name>
    <name type="synonym">Monilia roreri</name>
    <dbReference type="NCBI Taxonomy" id="221103"/>
    <lineage>
        <taxon>Eukaryota</taxon>
        <taxon>Fungi</taxon>
        <taxon>Dikarya</taxon>
        <taxon>Basidiomycota</taxon>
        <taxon>Agaricomycotina</taxon>
        <taxon>Agaricomycetes</taxon>
        <taxon>Agaricomycetidae</taxon>
        <taxon>Agaricales</taxon>
        <taxon>Marasmiineae</taxon>
        <taxon>Marasmiaceae</taxon>
        <taxon>Moniliophthora</taxon>
    </lineage>
</organism>
<protein>
    <submittedName>
        <fullName evidence="1">Uncharacterized protein</fullName>
    </submittedName>
</protein>
<comment type="caution">
    <text evidence="1">The sequence shown here is derived from an EMBL/GenBank/DDBJ whole genome shotgun (WGS) entry which is preliminary data.</text>
</comment>
<reference evidence="1 2" key="1">
    <citation type="submission" date="2015-12" db="EMBL/GenBank/DDBJ databases">
        <title>Draft genome sequence of Moniliophthora roreri, the causal agent of frosty pod rot of cacao.</title>
        <authorList>
            <person name="Aime M.C."/>
            <person name="Diaz-Valderrama J.R."/>
            <person name="Kijpornyongpan T."/>
            <person name="Phillips-Mora W."/>
        </authorList>
    </citation>
    <scope>NUCLEOTIDE SEQUENCE [LARGE SCALE GENOMIC DNA]</scope>
    <source>
        <strain evidence="1 2">MCA 2952</strain>
    </source>
</reference>